<dbReference type="InterPro" id="IPR050232">
    <property type="entry name" value="FBL13/AtMIF1-like"/>
</dbReference>
<name>A0AA42AVQ1_PAPNU</name>
<dbReference type="AlphaFoldDB" id="A0AA42AVQ1"/>
<dbReference type="PANTHER" id="PTHR31900:SF32">
    <property type="entry name" value="F-BOX_RNI_FBD-LIKE DOMAIN PROTEIN"/>
    <property type="match status" value="1"/>
</dbReference>
<dbReference type="EMBL" id="JAJJMA010232806">
    <property type="protein sequence ID" value="MCL7042239.1"/>
    <property type="molecule type" value="Genomic_DNA"/>
</dbReference>
<reference evidence="2" key="1">
    <citation type="submission" date="2022-03" db="EMBL/GenBank/DDBJ databases">
        <title>A functionally conserved STORR gene fusion in Papaver species that diverged 16.8 million years ago.</title>
        <authorList>
            <person name="Catania T."/>
        </authorList>
    </citation>
    <scope>NUCLEOTIDE SEQUENCE</scope>
    <source>
        <strain evidence="2">S-191538</strain>
    </source>
</reference>
<evidence type="ECO:0000313" key="3">
    <source>
        <dbReference type="Proteomes" id="UP001177140"/>
    </source>
</evidence>
<organism evidence="2 3">
    <name type="scientific">Papaver nudicaule</name>
    <name type="common">Iceland poppy</name>
    <dbReference type="NCBI Taxonomy" id="74823"/>
    <lineage>
        <taxon>Eukaryota</taxon>
        <taxon>Viridiplantae</taxon>
        <taxon>Streptophyta</taxon>
        <taxon>Embryophyta</taxon>
        <taxon>Tracheophyta</taxon>
        <taxon>Spermatophyta</taxon>
        <taxon>Magnoliopsida</taxon>
        <taxon>Ranunculales</taxon>
        <taxon>Papaveraceae</taxon>
        <taxon>Papaveroideae</taxon>
        <taxon>Papaver</taxon>
    </lineage>
</organism>
<dbReference type="Pfam" id="PF08387">
    <property type="entry name" value="FBD"/>
    <property type="match status" value="1"/>
</dbReference>
<protein>
    <recommendedName>
        <fullName evidence="1">FBD domain-containing protein</fullName>
    </recommendedName>
</protein>
<comment type="caution">
    <text evidence="2">The sequence shown here is derived from an EMBL/GenBank/DDBJ whole genome shotgun (WGS) entry which is preliminary data.</text>
</comment>
<proteinExistence type="predicted"/>
<evidence type="ECO:0000313" key="2">
    <source>
        <dbReference type="EMBL" id="MCL7042239.1"/>
    </source>
</evidence>
<dbReference type="Proteomes" id="UP001177140">
    <property type="component" value="Unassembled WGS sequence"/>
</dbReference>
<sequence length="161" mass="18346">ILKLSESLSTSFPNFDNLTRLEVHDIHHLQMETFLNFLEFSPKLESLIIHKVEFSGEDNDNNTLKLNSVPRCLDGLKSLEIQKFNGTSKELELVNVVLKHARVLQTVTMETSYTLEDHRDPRYKNKNLNAEEVEALNKKITLQLGMSPWASAGCVIKFSSS</sequence>
<keyword evidence="3" id="KW-1185">Reference proteome</keyword>
<dbReference type="PANTHER" id="PTHR31900">
    <property type="entry name" value="F-BOX/RNI SUPERFAMILY PROTEIN-RELATED"/>
    <property type="match status" value="1"/>
</dbReference>
<feature type="non-terminal residue" evidence="2">
    <location>
        <position position="161"/>
    </location>
</feature>
<evidence type="ECO:0000259" key="1">
    <source>
        <dbReference type="Pfam" id="PF08387"/>
    </source>
</evidence>
<accession>A0AA42AVQ1</accession>
<gene>
    <name evidence="2" type="ORF">MKW94_029633</name>
</gene>
<dbReference type="InterPro" id="IPR006566">
    <property type="entry name" value="FBD"/>
</dbReference>
<feature type="domain" description="FBD" evidence="1">
    <location>
        <begin position="67"/>
        <end position="108"/>
    </location>
</feature>